<dbReference type="InterPro" id="IPR002784">
    <property type="entry name" value="Ribosomal_eL14_dom"/>
</dbReference>
<sequence>MVFTRFVEVGRVAYVSYGADFGKLCTIVDIIDGKRVLVDGPATGVKRQQMALNHLYLTDYVIAIKRADKSDAVAEAYKTAEIDNKWNESAWAKKLAVRAKKAAMCDFCRFKARYAKKH</sequence>
<dbReference type="GO" id="GO:0022625">
    <property type="term" value="C:cytosolic large ribosomal subunit"/>
    <property type="evidence" value="ECO:0007669"/>
    <property type="project" value="TreeGrafter"/>
</dbReference>
<keyword evidence="6" id="KW-0687">Ribonucleoprotein</keyword>
<dbReference type="InterPro" id="IPR039660">
    <property type="entry name" value="Ribosomal_eL14"/>
</dbReference>
<evidence type="ECO:0000256" key="5">
    <source>
        <dbReference type="ARBA" id="ARBA00022980"/>
    </source>
</evidence>
<dbReference type="CDD" id="cd23702">
    <property type="entry name" value="eL14"/>
    <property type="match status" value="1"/>
</dbReference>
<dbReference type="AlphaFoldDB" id="A0A196SD90"/>
<dbReference type="GO" id="GO:0042273">
    <property type="term" value="P:ribosomal large subunit biogenesis"/>
    <property type="evidence" value="ECO:0007669"/>
    <property type="project" value="TreeGrafter"/>
</dbReference>
<dbReference type="SUPFAM" id="SSF50104">
    <property type="entry name" value="Translation proteins SH3-like domain"/>
    <property type="match status" value="1"/>
</dbReference>
<protein>
    <submittedName>
        <fullName evidence="8">60S ribosomal protein L14</fullName>
    </submittedName>
</protein>
<accession>A0A196SD90</accession>
<keyword evidence="9" id="KW-1185">Reference proteome</keyword>
<name>A0A196SD90_BLAHN</name>
<comment type="caution">
    <text evidence="8">The sequence shown here is derived from an EMBL/GenBank/DDBJ whole genome shotgun (WGS) entry which is preliminary data.</text>
</comment>
<evidence type="ECO:0000256" key="2">
    <source>
        <dbReference type="ARBA" id="ARBA00006592"/>
    </source>
</evidence>
<dbReference type="Pfam" id="PF01929">
    <property type="entry name" value="Ribosomal_L14e"/>
    <property type="match status" value="1"/>
</dbReference>
<dbReference type="Proteomes" id="UP000078348">
    <property type="component" value="Unassembled WGS sequence"/>
</dbReference>
<comment type="similarity">
    <text evidence="2">Belongs to the eukaryotic ribosomal protein eL14 family.</text>
</comment>
<dbReference type="STRING" id="478820.A0A196SD90"/>
<proteinExistence type="inferred from homology"/>
<dbReference type="PANTHER" id="PTHR11127:SF2">
    <property type="entry name" value="LARGE RIBOSOMAL SUBUNIT PROTEIN EL14"/>
    <property type="match status" value="1"/>
</dbReference>
<dbReference type="PANTHER" id="PTHR11127">
    <property type="entry name" value="60S RIBOSOMAL PROTEIN L14"/>
    <property type="match status" value="1"/>
</dbReference>
<comment type="subcellular location">
    <subcellularLocation>
        <location evidence="1">Plastid</location>
        <location evidence="1">Chloroplast</location>
    </subcellularLocation>
</comment>
<evidence type="ECO:0000256" key="1">
    <source>
        <dbReference type="ARBA" id="ARBA00004229"/>
    </source>
</evidence>
<dbReference type="InterPro" id="IPR008991">
    <property type="entry name" value="Translation_prot_SH3-like_sf"/>
</dbReference>
<keyword evidence="4" id="KW-0934">Plastid</keyword>
<evidence type="ECO:0000313" key="8">
    <source>
        <dbReference type="EMBL" id="OAO14092.1"/>
    </source>
</evidence>
<gene>
    <name evidence="8" type="ORF">AV274_4158</name>
</gene>
<evidence type="ECO:0000256" key="3">
    <source>
        <dbReference type="ARBA" id="ARBA00022528"/>
    </source>
</evidence>
<organism evidence="8 9">
    <name type="scientific">Blastocystis sp. subtype 1 (strain ATCC 50177 / NandII)</name>
    <dbReference type="NCBI Taxonomy" id="478820"/>
    <lineage>
        <taxon>Eukaryota</taxon>
        <taxon>Sar</taxon>
        <taxon>Stramenopiles</taxon>
        <taxon>Bigyra</taxon>
        <taxon>Opalozoa</taxon>
        <taxon>Opalinata</taxon>
        <taxon>Blastocystidae</taxon>
        <taxon>Blastocystis</taxon>
    </lineage>
</organism>
<dbReference type="OrthoDB" id="1875589at2759"/>
<reference evidence="8 9" key="1">
    <citation type="submission" date="2016-05" db="EMBL/GenBank/DDBJ databases">
        <title>Nuclear genome of Blastocystis sp. subtype 1 NandII.</title>
        <authorList>
            <person name="Gentekaki E."/>
            <person name="Curtis B."/>
            <person name="Stairs C."/>
            <person name="Eme L."/>
            <person name="Herman E."/>
            <person name="Klimes V."/>
            <person name="Arias M.C."/>
            <person name="Elias M."/>
            <person name="Hilliou F."/>
            <person name="Klute M."/>
            <person name="Malik S.-B."/>
            <person name="Pightling A."/>
            <person name="Rachubinski R."/>
            <person name="Salas D."/>
            <person name="Schlacht A."/>
            <person name="Suga H."/>
            <person name="Archibald J."/>
            <person name="Ball S.G."/>
            <person name="Clark G."/>
            <person name="Dacks J."/>
            <person name="Van Der Giezen M."/>
            <person name="Tsaousis A."/>
            <person name="Roger A."/>
        </authorList>
    </citation>
    <scope>NUCLEOTIDE SEQUENCE [LARGE SCALE GENOMIC DNA]</scope>
    <source>
        <strain evidence="9">ATCC 50177 / NandII</strain>
    </source>
</reference>
<dbReference type="GO" id="GO:0006412">
    <property type="term" value="P:translation"/>
    <property type="evidence" value="ECO:0007669"/>
    <property type="project" value="InterPro"/>
</dbReference>
<dbReference type="GO" id="GO:0003735">
    <property type="term" value="F:structural constituent of ribosome"/>
    <property type="evidence" value="ECO:0007669"/>
    <property type="project" value="InterPro"/>
</dbReference>
<evidence type="ECO:0000256" key="4">
    <source>
        <dbReference type="ARBA" id="ARBA00022640"/>
    </source>
</evidence>
<evidence type="ECO:0000313" key="9">
    <source>
        <dbReference type="Proteomes" id="UP000078348"/>
    </source>
</evidence>
<dbReference type="InterPro" id="IPR014722">
    <property type="entry name" value="Rib_uL2_dom2"/>
</dbReference>
<feature type="domain" description="Large ribosomal subunit protein eL14" evidence="7">
    <location>
        <begin position="46"/>
        <end position="117"/>
    </location>
</feature>
<keyword evidence="5 8" id="KW-0689">Ribosomal protein</keyword>
<dbReference type="Gene3D" id="2.30.30.30">
    <property type="match status" value="1"/>
</dbReference>
<dbReference type="EMBL" id="LXWW01000288">
    <property type="protein sequence ID" value="OAO14092.1"/>
    <property type="molecule type" value="Genomic_DNA"/>
</dbReference>
<dbReference type="GO" id="GO:0003723">
    <property type="term" value="F:RNA binding"/>
    <property type="evidence" value="ECO:0007669"/>
    <property type="project" value="InterPro"/>
</dbReference>
<evidence type="ECO:0000259" key="7">
    <source>
        <dbReference type="Pfam" id="PF01929"/>
    </source>
</evidence>
<evidence type="ECO:0000256" key="6">
    <source>
        <dbReference type="ARBA" id="ARBA00023274"/>
    </source>
</evidence>
<keyword evidence="3" id="KW-0150">Chloroplast</keyword>
<dbReference type="GO" id="GO:0009507">
    <property type="term" value="C:chloroplast"/>
    <property type="evidence" value="ECO:0007669"/>
    <property type="project" value="UniProtKB-SubCell"/>
</dbReference>